<dbReference type="Gene3D" id="3.40.50.720">
    <property type="entry name" value="NAD(P)-binding Rossmann-like Domain"/>
    <property type="match status" value="1"/>
</dbReference>
<protein>
    <submittedName>
        <fullName evidence="4">DUF2520 domain-containing protein</fullName>
    </submittedName>
</protein>
<comment type="caution">
    <text evidence="4">The sequence shown here is derived from an EMBL/GenBank/DDBJ whole genome shotgun (WGS) entry which is preliminary data.</text>
</comment>
<feature type="domain" description="DUF2520" evidence="3">
    <location>
        <begin position="337"/>
        <end position="464"/>
    </location>
</feature>
<feature type="domain" description="Putative oxidoreductase/dehydrogenase Rossmann-like" evidence="2">
    <location>
        <begin position="201"/>
        <end position="320"/>
    </location>
</feature>
<evidence type="ECO:0000259" key="2">
    <source>
        <dbReference type="Pfam" id="PF10727"/>
    </source>
</evidence>
<dbReference type="InterPro" id="IPR008927">
    <property type="entry name" value="6-PGluconate_DH-like_C_sf"/>
</dbReference>
<sequence length="484" mass="49655">MQKGRGSGLFAFSATGTAPCRRTGRGNAATSAYGPRHRQPASHAQTTARPDTGGHRRWPASSPPSAHARPSCPAAGSCPDTAARRRDADSFPRWRRRAADADRRAAAPRCCSTQPGGRRRPAGETDRPHDRAWRVRQTPSRHRENPQRSTRAHPSSASSVSGHCRCTTRGALSDDSETACPTVSPSTLAHRNVSESPDDAAKPRLNLIGGGRLGRTLARAWHDAGTVDIGAVVCRSSITADAAVAFIGSGKSHTALEGLPPAALWLIATGDGEIASVAGEIAAQGLIRPGDLVFHASGALDSAVLAPLLASGALTGSLHPALSFADPSRALGQLAGTPCALDGDAAALPMLEALAHAFGGKPFTLAAGGKAAYHAAMVMGSNYLVALTALAQQLAGQAGIAPGMALTVLGPLMWQTLANALELGPAAALTGPIARGDAGTVARHLAVLDNAVIQDAYLALGRATVPLAQLNDTQRQELAALLNA</sequence>
<evidence type="ECO:0000313" key="4">
    <source>
        <dbReference type="EMBL" id="MBM3115752.1"/>
    </source>
</evidence>
<feature type="compositionally biased region" description="Low complexity" evidence="1">
    <location>
        <begin position="59"/>
        <end position="75"/>
    </location>
</feature>
<feature type="region of interest" description="Disordered" evidence="1">
    <location>
        <begin position="1"/>
        <end position="203"/>
    </location>
</feature>
<proteinExistence type="predicted"/>
<reference evidence="4 5" key="1">
    <citation type="submission" date="2021-01" db="EMBL/GenBank/DDBJ databases">
        <title>Draft Genome Sequence and Polyhydroxyalkanoate Biosynthetic Potential of Jeongeupia naejangsanensis Type Strain DSM 24253.</title>
        <authorList>
            <person name="Turrini P."/>
            <person name="Artuso I."/>
            <person name="Lugli G.A."/>
            <person name="Frangipani E."/>
            <person name="Ventura M."/>
            <person name="Visca P."/>
        </authorList>
    </citation>
    <scope>NUCLEOTIDE SEQUENCE [LARGE SCALE GENOMIC DNA]</scope>
    <source>
        <strain evidence="4 5">DSM 24253</strain>
    </source>
</reference>
<dbReference type="InterPro" id="IPR018931">
    <property type="entry name" value="DUF2520"/>
</dbReference>
<dbReference type="SUPFAM" id="SSF48179">
    <property type="entry name" value="6-phosphogluconate dehydrogenase C-terminal domain-like"/>
    <property type="match status" value="1"/>
</dbReference>
<feature type="compositionally biased region" description="Basic and acidic residues" evidence="1">
    <location>
        <begin position="82"/>
        <end position="105"/>
    </location>
</feature>
<dbReference type="InterPro" id="IPR037108">
    <property type="entry name" value="TM1727-like_C_sf"/>
</dbReference>
<dbReference type="Pfam" id="PF10728">
    <property type="entry name" value="DUF2520"/>
    <property type="match status" value="1"/>
</dbReference>
<dbReference type="Gene3D" id="1.10.1040.20">
    <property type="entry name" value="ProC-like, C-terminal domain"/>
    <property type="match status" value="1"/>
</dbReference>
<dbReference type="PANTHER" id="PTHR40459:SF1">
    <property type="entry name" value="CONSERVED HYPOTHETICAL ALANINE AND LEUCINE RICH PROTEIN"/>
    <property type="match status" value="1"/>
</dbReference>
<evidence type="ECO:0000313" key="5">
    <source>
        <dbReference type="Proteomes" id="UP000809431"/>
    </source>
</evidence>
<evidence type="ECO:0000256" key="1">
    <source>
        <dbReference type="SAM" id="MobiDB-lite"/>
    </source>
</evidence>
<dbReference type="EMBL" id="JAESND010000003">
    <property type="protein sequence ID" value="MBM3115752.1"/>
    <property type="molecule type" value="Genomic_DNA"/>
</dbReference>
<feature type="compositionally biased region" description="Basic and acidic residues" evidence="1">
    <location>
        <begin position="121"/>
        <end position="133"/>
    </location>
</feature>
<dbReference type="PANTHER" id="PTHR40459">
    <property type="entry name" value="CONSERVED HYPOTHETICAL ALANINE AND LEUCINE RICH PROTEIN"/>
    <property type="match status" value="1"/>
</dbReference>
<dbReference type="Proteomes" id="UP000809431">
    <property type="component" value="Unassembled WGS sequence"/>
</dbReference>
<dbReference type="Pfam" id="PF10727">
    <property type="entry name" value="Rossmann-like"/>
    <property type="match status" value="1"/>
</dbReference>
<keyword evidence="5" id="KW-1185">Reference proteome</keyword>
<dbReference type="SUPFAM" id="SSF51735">
    <property type="entry name" value="NAD(P)-binding Rossmann-fold domains"/>
    <property type="match status" value="1"/>
</dbReference>
<organism evidence="4 5">
    <name type="scientific">Jeongeupia naejangsanensis</name>
    <dbReference type="NCBI Taxonomy" id="613195"/>
    <lineage>
        <taxon>Bacteria</taxon>
        <taxon>Pseudomonadati</taxon>
        <taxon>Pseudomonadota</taxon>
        <taxon>Betaproteobacteria</taxon>
        <taxon>Neisseriales</taxon>
        <taxon>Chitinibacteraceae</taxon>
        <taxon>Jeongeupia</taxon>
    </lineage>
</organism>
<feature type="compositionally biased region" description="Polar residues" evidence="1">
    <location>
        <begin position="179"/>
        <end position="189"/>
    </location>
</feature>
<gene>
    <name evidence="4" type="ORF">JMJ54_07915</name>
</gene>
<name>A0ABS2BJG4_9NEIS</name>
<dbReference type="InterPro" id="IPR036291">
    <property type="entry name" value="NAD(P)-bd_dom_sf"/>
</dbReference>
<accession>A0ABS2BJG4</accession>
<feature type="compositionally biased region" description="Polar residues" evidence="1">
    <location>
        <begin position="147"/>
        <end position="161"/>
    </location>
</feature>
<dbReference type="InterPro" id="IPR019665">
    <property type="entry name" value="OxRdtase/DH_put_Rossmann_dom"/>
</dbReference>
<evidence type="ECO:0000259" key="3">
    <source>
        <dbReference type="Pfam" id="PF10728"/>
    </source>
</evidence>